<sequence>MLSPQPQMPSEKSESLYKSPLQTLYYSKTRLGKYYIVVNNHCDYITLLLLYEKEKRFNQHNHP</sequence>
<dbReference type="KEGG" id="dps:DP0325"/>
<accession>Q6ARH1</accession>
<dbReference type="AlphaFoldDB" id="Q6ARH1"/>
<name>Q6ARH1_DESPS</name>
<reference evidence="2" key="1">
    <citation type="journal article" date="2004" name="Environ. Microbiol.">
        <title>The genome of Desulfotalea psychrophila, a sulfate-reducing bacterium from permanently cold Arctic sediments.</title>
        <authorList>
            <person name="Rabus R."/>
            <person name="Ruepp A."/>
            <person name="Frickey T."/>
            <person name="Rattei T."/>
            <person name="Fartmann B."/>
            <person name="Stark M."/>
            <person name="Bauer M."/>
            <person name="Zibat A."/>
            <person name="Lombardot T."/>
            <person name="Becker I."/>
            <person name="Amann J."/>
            <person name="Gellner K."/>
            <person name="Teeling H."/>
            <person name="Leuschner W.D."/>
            <person name="Gloeckner F.-O."/>
            <person name="Lupas A.N."/>
            <person name="Amann R."/>
            <person name="Klenk H.-P."/>
        </authorList>
    </citation>
    <scope>NUCLEOTIDE SEQUENCE [LARGE SCALE GENOMIC DNA]</scope>
    <source>
        <strain evidence="2">DSM 12343 / LSv54</strain>
    </source>
</reference>
<dbReference type="Proteomes" id="UP000000602">
    <property type="component" value="Chromosome"/>
</dbReference>
<protein>
    <submittedName>
        <fullName evidence="1">Uncharacterized protein</fullName>
    </submittedName>
</protein>
<evidence type="ECO:0000313" key="1">
    <source>
        <dbReference type="EMBL" id="CAG35054.1"/>
    </source>
</evidence>
<organism evidence="1 2">
    <name type="scientific">Desulfotalea psychrophila (strain LSv54 / DSM 12343)</name>
    <dbReference type="NCBI Taxonomy" id="177439"/>
    <lineage>
        <taxon>Bacteria</taxon>
        <taxon>Pseudomonadati</taxon>
        <taxon>Thermodesulfobacteriota</taxon>
        <taxon>Desulfobulbia</taxon>
        <taxon>Desulfobulbales</taxon>
        <taxon>Desulfocapsaceae</taxon>
        <taxon>Desulfotalea</taxon>
    </lineage>
</organism>
<keyword evidence="2" id="KW-1185">Reference proteome</keyword>
<dbReference type="HOGENOM" id="CLU_2878560_0_0_7"/>
<dbReference type="STRING" id="177439.DP0325"/>
<proteinExistence type="predicted"/>
<dbReference type="EMBL" id="CR522870">
    <property type="protein sequence ID" value="CAG35054.1"/>
    <property type="molecule type" value="Genomic_DNA"/>
</dbReference>
<evidence type="ECO:0000313" key="2">
    <source>
        <dbReference type="Proteomes" id="UP000000602"/>
    </source>
</evidence>
<gene>
    <name evidence="1" type="ordered locus">DP0325</name>
</gene>